<dbReference type="InterPro" id="IPR046820">
    <property type="entry name" value="MmeI_TRD"/>
</dbReference>
<evidence type="ECO:0000259" key="8">
    <source>
        <dbReference type="Pfam" id="PF20467"/>
    </source>
</evidence>
<evidence type="ECO:0000313" key="11">
    <source>
        <dbReference type="Proteomes" id="UP000228976"/>
    </source>
</evidence>
<dbReference type="Pfam" id="PF20465">
    <property type="entry name" value="MmeI_hel"/>
    <property type="match status" value="1"/>
</dbReference>
<dbReference type="EMBL" id="MWWU01000002">
    <property type="protein sequence ID" value="OZG56203.1"/>
    <property type="molecule type" value="Genomic_DNA"/>
</dbReference>
<feature type="domain" description="MmeI-like DNA-methyltransferase" evidence="9">
    <location>
        <begin position="361"/>
        <end position="617"/>
    </location>
</feature>
<sequence length="927" mass="104582">MASMVEQTTLDFIERWEGHGDEKQETQCFWIDLLENVLHRPNPTAEVSFEERTAGNGYIDALFPDARFLVEQKSASVDLDKPEMRQGTPVTPAQQAVRYVSGLPFSKKPSVICTCNFKHFRFYDLETDPQAQGTPVDEFDLTELPEHLDTFRQIFSPNHSRIVIQQQLSEKAGLLVANLHNALAKQYVDPDNEASHHALAVLTVRFVFCLYAEDANLFTPNAFTNYVKATDAEHLRRAIVELFEVLDTKESERDPYLERDLRDFPYVNGGLFRGKIEIPQFSEEIRDALINAGENFTWKDISPVIFGSLMEETLSHDQRRQGGMHYTTVKNIHRVIDPLFLDRLKAELASIENDPHLTEIKRKNRLVAYQDKLASLQFLDPACGSGNFLTETFLRLRELENQALADMLNGQGFIDLGGDNSLVKVSIDQMHGIEINDFAVAVAKTALWIAEQQALDDTEIIASQALPHLPLHDSGNIVQANALRYDWNELLPASECNYVMGNPPFVGQYLKSGDQKADLQELMGKDYDGYLDYSTGWHYKAAHYLNEVPGAQFAFVSTNSITQGQPVPALFKPLFGMGWKISFAHQTFSWNAQSTDIAHVHVEIIGMSKGAVSPVLFEYPDITGEPVGRTAQNINGYLIDAPNVFVEKRMKPLPGLAEARFGSKPTDGGHLIINSREEYDEAMADPVASKYVRPFRMGKELINNTDRWCLWLQDATPGEMRRSSFISHRVAAVREFRLSSKKKPTREKAATAWLFDENHQPSVAYLAIPRVFSERREYATCDYYDPSIIAGDKVYTCSDPYGFNFAIIESSMFMTWQKAIGGRLGISCSFSNTVVWNNLPLLQVSEELRQKVIAAGKAVLEARANYQGQSLADLYDPAYMPIDLRKAHIALDKVVDLAFGASKPCATNEERLQILFNNYAEMTKNEK</sequence>
<reference evidence="10 11" key="1">
    <citation type="journal article" date="2017" name="BMC Genomics">
        <title>Comparative genomic and phylogenomic analyses of the Bifidobacteriaceae family.</title>
        <authorList>
            <person name="Lugli G.A."/>
            <person name="Milani C."/>
            <person name="Turroni F."/>
            <person name="Duranti S."/>
            <person name="Mancabelli L."/>
            <person name="Mangifesta M."/>
            <person name="Ferrario C."/>
            <person name="Modesto M."/>
            <person name="Mattarelli P."/>
            <person name="Jiri K."/>
            <person name="van Sinderen D."/>
            <person name="Ventura M."/>
        </authorList>
    </citation>
    <scope>NUCLEOTIDE SEQUENCE [LARGE SCALE GENOMIC DNA]</scope>
    <source>
        <strain evidence="10 11">LMG 21773</strain>
    </source>
</reference>
<dbReference type="Gene3D" id="3.40.50.150">
    <property type="entry name" value="Vaccinia Virus protein VP39"/>
    <property type="match status" value="1"/>
</dbReference>
<feature type="domain" description="MmeI-like target recognition" evidence="7">
    <location>
        <begin position="640"/>
        <end position="842"/>
    </location>
</feature>
<dbReference type="PRINTS" id="PR00507">
    <property type="entry name" value="N12N6MTFRASE"/>
</dbReference>
<dbReference type="Pfam" id="PF20467">
    <property type="entry name" value="MmeI_C"/>
    <property type="match status" value="1"/>
</dbReference>
<dbReference type="GO" id="GO:0032259">
    <property type="term" value="P:methylation"/>
    <property type="evidence" value="ECO:0007669"/>
    <property type="project" value="UniProtKB-KW"/>
</dbReference>
<dbReference type="GO" id="GO:0009007">
    <property type="term" value="F:site-specific DNA-methyltransferase (adenine-specific) activity"/>
    <property type="evidence" value="ECO:0007669"/>
    <property type="project" value="UniProtKB-EC"/>
</dbReference>
<evidence type="ECO:0000259" key="7">
    <source>
        <dbReference type="Pfam" id="PF20466"/>
    </source>
</evidence>
<dbReference type="PANTHER" id="PTHR33841:SF1">
    <property type="entry name" value="DNA METHYLTRANSFERASE A"/>
    <property type="match status" value="1"/>
</dbReference>
<dbReference type="InterPro" id="IPR046819">
    <property type="entry name" value="MmeI_hel"/>
</dbReference>
<feature type="domain" description="MmeI-like N-terminal" evidence="5">
    <location>
        <begin position="11"/>
        <end position="186"/>
    </location>
</feature>
<dbReference type="Pfam" id="PF20466">
    <property type="entry name" value="MmeI_TRD"/>
    <property type="match status" value="1"/>
</dbReference>
<name>A0A261FB54_9BIFI</name>
<dbReference type="OrthoDB" id="4280289at2"/>
<dbReference type="SUPFAM" id="SSF53335">
    <property type="entry name" value="S-adenosyl-L-methionine-dependent methyltransferases"/>
    <property type="match status" value="1"/>
</dbReference>
<dbReference type="RefSeq" id="WP_094689758.1">
    <property type="nucleotide sequence ID" value="NZ_JACBYZ010000001.1"/>
</dbReference>
<dbReference type="EC" id="2.1.1.72" evidence="1"/>
<evidence type="ECO:0000256" key="1">
    <source>
        <dbReference type="ARBA" id="ARBA00011900"/>
    </source>
</evidence>
<organism evidence="10 11">
    <name type="scientific">Aeriscardovia aeriphila</name>
    <dbReference type="NCBI Taxonomy" id="218139"/>
    <lineage>
        <taxon>Bacteria</taxon>
        <taxon>Bacillati</taxon>
        <taxon>Actinomycetota</taxon>
        <taxon>Actinomycetes</taxon>
        <taxon>Bifidobacteriales</taxon>
        <taxon>Bifidobacteriaceae</taxon>
        <taxon>Aeriscardovia</taxon>
    </lineage>
</organism>
<dbReference type="PANTHER" id="PTHR33841">
    <property type="entry name" value="DNA METHYLTRANSFERASE YEEA-RELATED"/>
    <property type="match status" value="1"/>
</dbReference>
<feature type="domain" description="MmeI-like helicase spacer" evidence="6">
    <location>
        <begin position="197"/>
        <end position="272"/>
    </location>
</feature>
<dbReference type="InterPro" id="IPR046817">
    <property type="entry name" value="MmeI_N"/>
</dbReference>
<keyword evidence="2 10" id="KW-0489">Methyltransferase</keyword>
<dbReference type="Proteomes" id="UP000228976">
    <property type="component" value="Unassembled WGS sequence"/>
</dbReference>
<keyword evidence="3 10" id="KW-0808">Transferase</keyword>
<dbReference type="InterPro" id="IPR050953">
    <property type="entry name" value="N4_N6_ade-DNA_methylase"/>
</dbReference>
<dbReference type="InterPro" id="IPR029063">
    <property type="entry name" value="SAM-dependent_MTases_sf"/>
</dbReference>
<evidence type="ECO:0000259" key="9">
    <source>
        <dbReference type="Pfam" id="PF20473"/>
    </source>
</evidence>
<dbReference type="InterPro" id="IPR046816">
    <property type="entry name" value="MmeI_Mtase"/>
</dbReference>
<dbReference type="Pfam" id="PF20464">
    <property type="entry name" value="MmeI_N"/>
    <property type="match status" value="1"/>
</dbReference>
<dbReference type="Pfam" id="PF20473">
    <property type="entry name" value="MmeI_Mtase"/>
    <property type="match status" value="1"/>
</dbReference>
<accession>A0A261FB54</accession>
<keyword evidence="11" id="KW-1185">Reference proteome</keyword>
<evidence type="ECO:0000313" key="10">
    <source>
        <dbReference type="EMBL" id="OZG56203.1"/>
    </source>
</evidence>
<dbReference type="InterPro" id="IPR046818">
    <property type="entry name" value="MmeI_C"/>
</dbReference>
<evidence type="ECO:0000259" key="5">
    <source>
        <dbReference type="Pfam" id="PF20464"/>
    </source>
</evidence>
<evidence type="ECO:0000256" key="2">
    <source>
        <dbReference type="ARBA" id="ARBA00022603"/>
    </source>
</evidence>
<protein>
    <recommendedName>
        <fullName evidence="1">site-specific DNA-methyltransferase (adenine-specific)</fullName>
        <ecNumber evidence="1">2.1.1.72</ecNumber>
    </recommendedName>
</protein>
<dbReference type="AlphaFoldDB" id="A0A261FB54"/>
<comment type="caution">
    <text evidence="10">The sequence shown here is derived from an EMBL/GenBank/DDBJ whole genome shotgun (WGS) entry which is preliminary data.</text>
</comment>
<comment type="catalytic activity">
    <reaction evidence="4">
        <text>a 2'-deoxyadenosine in DNA + S-adenosyl-L-methionine = an N(6)-methyl-2'-deoxyadenosine in DNA + S-adenosyl-L-homocysteine + H(+)</text>
        <dbReference type="Rhea" id="RHEA:15197"/>
        <dbReference type="Rhea" id="RHEA-COMP:12418"/>
        <dbReference type="Rhea" id="RHEA-COMP:12419"/>
        <dbReference type="ChEBI" id="CHEBI:15378"/>
        <dbReference type="ChEBI" id="CHEBI:57856"/>
        <dbReference type="ChEBI" id="CHEBI:59789"/>
        <dbReference type="ChEBI" id="CHEBI:90615"/>
        <dbReference type="ChEBI" id="CHEBI:90616"/>
        <dbReference type="EC" id="2.1.1.72"/>
    </reaction>
</comment>
<evidence type="ECO:0000259" key="6">
    <source>
        <dbReference type="Pfam" id="PF20465"/>
    </source>
</evidence>
<feature type="domain" description="MmeI-like C-terminal" evidence="8">
    <location>
        <begin position="847"/>
        <end position="924"/>
    </location>
</feature>
<evidence type="ECO:0000256" key="4">
    <source>
        <dbReference type="ARBA" id="ARBA00047942"/>
    </source>
</evidence>
<proteinExistence type="predicted"/>
<evidence type="ECO:0000256" key="3">
    <source>
        <dbReference type="ARBA" id="ARBA00022679"/>
    </source>
</evidence>
<gene>
    <name evidence="10" type="ORF">AEAE_0691</name>
</gene>